<sequence length="322" mass="34847">MKGVATKVHAMRWPSPSGLTRGPFTLLALAKNSPLGSGPRVTRGESVKRFAKWWRALAATATALLLAAPAFAQPIPYHADPDAREILPNLQPVPAIRFLTTTDFPPFNFRDASGELVGFNVDLARRICVEVNVACTLQAWPWDQAANALSDRQGDALIAGLAITPDNGALFDFSSTYLALPGRFVTRAVDIPSFSATALANKTVAVRAGSAHAQFMAKYLPQAEVTTFASEIEALDAVRTGRVDAFFGDAMRAAFWLNDNVACCGFAGDPYFRPDLFGEGLTIAVPAGNDAIRHAIDWALVRLKSNGTLDELYLRWFPVGFY</sequence>
<evidence type="ECO:0000256" key="1">
    <source>
        <dbReference type="ARBA" id="ARBA00022729"/>
    </source>
</evidence>
<dbReference type="EMBL" id="UZWD01000009">
    <property type="protein sequence ID" value="VDS03538.1"/>
    <property type="molecule type" value="Genomic_DNA"/>
</dbReference>
<dbReference type="SUPFAM" id="SSF53850">
    <property type="entry name" value="Periplasmic binding protein-like II"/>
    <property type="match status" value="1"/>
</dbReference>
<dbReference type="Pfam" id="PF00497">
    <property type="entry name" value="SBP_bac_3"/>
    <property type="match status" value="1"/>
</dbReference>
<dbReference type="InterPro" id="IPR001638">
    <property type="entry name" value="Solute-binding_3/MltF_N"/>
</dbReference>
<feature type="domain" description="Solute-binding protein family 3/N-terminal" evidence="2">
    <location>
        <begin position="95"/>
        <end position="320"/>
    </location>
</feature>
<evidence type="ECO:0000313" key="3">
    <source>
        <dbReference type="EMBL" id="VDS03538.1"/>
    </source>
</evidence>
<dbReference type="OrthoDB" id="9796586at2"/>
<proteinExistence type="predicted"/>
<evidence type="ECO:0000313" key="4">
    <source>
        <dbReference type="Proteomes" id="UP000268844"/>
    </source>
</evidence>
<dbReference type="PANTHER" id="PTHR35936:SF35">
    <property type="entry name" value="L-CYSTINE-BINDING PROTEIN TCYJ"/>
    <property type="match status" value="1"/>
</dbReference>
<gene>
    <name evidence="3" type="primary">artI</name>
    <name evidence="3" type="ORF">DEVEQU_00662</name>
</gene>
<dbReference type="Proteomes" id="UP000268844">
    <property type="component" value="Unassembled WGS sequence"/>
</dbReference>
<evidence type="ECO:0000259" key="2">
    <source>
        <dbReference type="SMART" id="SM00062"/>
    </source>
</evidence>
<reference evidence="3 4" key="1">
    <citation type="submission" date="2018-12" db="EMBL/GenBank/DDBJ databases">
        <authorList>
            <person name="Criscuolo A."/>
        </authorList>
    </citation>
    <scope>NUCLEOTIDE SEQUENCE [LARGE SCALE GENOMIC DNA]</scope>
    <source>
        <strain evidence="3">ACIP1116281</strain>
    </source>
</reference>
<organism evidence="3 4">
    <name type="scientific">Devosia equisanguinis</name>
    <dbReference type="NCBI Taxonomy" id="2490941"/>
    <lineage>
        <taxon>Bacteria</taxon>
        <taxon>Pseudomonadati</taxon>
        <taxon>Pseudomonadota</taxon>
        <taxon>Alphaproteobacteria</taxon>
        <taxon>Hyphomicrobiales</taxon>
        <taxon>Devosiaceae</taxon>
        <taxon>Devosia</taxon>
    </lineage>
</organism>
<dbReference type="SMART" id="SM00062">
    <property type="entry name" value="PBPb"/>
    <property type="match status" value="1"/>
</dbReference>
<dbReference type="Gene3D" id="3.40.190.10">
    <property type="entry name" value="Periplasmic binding protein-like II"/>
    <property type="match status" value="2"/>
</dbReference>
<name>A0A447I820_9HYPH</name>
<dbReference type="PANTHER" id="PTHR35936">
    <property type="entry name" value="MEMBRANE-BOUND LYTIC MUREIN TRANSGLYCOSYLASE F"/>
    <property type="match status" value="1"/>
</dbReference>
<keyword evidence="1" id="KW-0732">Signal</keyword>
<dbReference type="AlphaFoldDB" id="A0A447I820"/>
<accession>A0A447I820</accession>
<protein>
    <submittedName>
        <fullName evidence="3">ABC transporter arginine-binding protein 2</fullName>
    </submittedName>
</protein>
<keyword evidence="4" id="KW-1185">Reference proteome</keyword>